<organism evidence="1">
    <name type="scientific">bioreactor metagenome</name>
    <dbReference type="NCBI Taxonomy" id="1076179"/>
    <lineage>
        <taxon>unclassified sequences</taxon>
        <taxon>metagenomes</taxon>
        <taxon>ecological metagenomes</taxon>
    </lineage>
</organism>
<comment type="caution">
    <text evidence="1">The sequence shown here is derived from an EMBL/GenBank/DDBJ whole genome shotgun (WGS) entry which is preliminary data.</text>
</comment>
<reference evidence="1" key="1">
    <citation type="submission" date="2019-08" db="EMBL/GenBank/DDBJ databases">
        <authorList>
            <person name="Kucharzyk K."/>
            <person name="Murdoch R.W."/>
            <person name="Higgins S."/>
            <person name="Loffler F."/>
        </authorList>
    </citation>
    <scope>NUCLEOTIDE SEQUENCE</scope>
</reference>
<accession>A0A645DRS9</accession>
<sequence>MLRADMQHATFHMRDALDAFVCIEAFKRFLGNVDNDPARFNVAVREDRFTVFDLHTTVALRYLTDFSI</sequence>
<proteinExistence type="predicted"/>
<dbReference type="EMBL" id="VSSQ01038959">
    <property type="protein sequence ID" value="MPM91969.1"/>
    <property type="molecule type" value="Genomic_DNA"/>
</dbReference>
<evidence type="ECO:0000313" key="1">
    <source>
        <dbReference type="EMBL" id="MPM91969.1"/>
    </source>
</evidence>
<gene>
    <name evidence="1" type="ORF">SDC9_139103</name>
</gene>
<name>A0A645DRS9_9ZZZZ</name>
<dbReference type="AlphaFoldDB" id="A0A645DRS9"/>
<protein>
    <submittedName>
        <fullName evidence="1">Uncharacterized protein</fullName>
    </submittedName>
</protein>